<keyword evidence="2" id="KW-1185">Reference proteome</keyword>
<proteinExistence type="predicted"/>
<evidence type="ECO:0008006" key="3">
    <source>
        <dbReference type="Google" id="ProtNLM"/>
    </source>
</evidence>
<dbReference type="RefSeq" id="WP_395817369.1">
    <property type="nucleotide sequence ID" value="NZ_CP043494.1"/>
</dbReference>
<gene>
    <name evidence="1" type="ORF">F0U60_10450</name>
</gene>
<dbReference type="InterPro" id="IPR027417">
    <property type="entry name" value="P-loop_NTPase"/>
</dbReference>
<evidence type="ECO:0000313" key="2">
    <source>
        <dbReference type="Proteomes" id="UP001611383"/>
    </source>
</evidence>
<sequence>MALPIIQWQRFWLPRGHPILLKQGYLPEPGEQLPKGELSLATLGELLERKRCVALLGEPGMGKTTTLEQERPAIEQHCARTGAGLLWLDLKSFGSEDRLFRALFEDETLKRWKQGSHALYVVLDSFDECHLRITTLSNLLIHELKKLPIERLRLFIACRPAHWPPSLEKRLHELWPEESFAGVELAPLRRSDVQALARASQIEPEAFCEEVERRDATALATRPVTLRFLLDAFKRGPLPVDRWQLYWEGCRSLAQENNPERRDSGLRGKLGPEERLAVASRVAALMLLANREELWVLPPTEDWPGSTSPEELVGGEEWVGHGRTLPVTVEALSETLDSGLFRAAGPHRVSWAHRTYAEFLAAAFLKRREVPREQLTSLLSHPEDSSRSILPQLQGVVTWLAYQDDGCCELLLEMEPWLLLGSEAFTRRPQLRERLVEALLESLAQGKSLGGSEYWTHYPKLAHPRLGAQLRRSLRDPQSSERVLSHVLHLAAACQERSLASDCADVALDESRPLEARCRALKVLRTLGEPAVKARFLPLGLDGENDDPEGHLRTAALAMLWPECLSTEQLFALLSTGGGKRIQRLSGLAEVLMVRLPPAELPLALRWFVERATQGTKWADTLEDARFASLGTELLDRALDQLGAPGVLEAFCAAAWVKLKGHPREVVSEERWKECEDASRWQVLDGLAASREHPDDLLLLGRRSAPLLREQDFLPLLTRAQQAAAPEEQERWARLARDVFSNEPTHREALVQASSRHAVIAQVFSWELEEEEEDGPPSAPMPSAPLDAPPFVKECEQLLQRIEAGDVLRWPDLVTVLFPDDESCETAFLTTSRRWSALAPEMQGRIVGAARVFLSRCRPSGEPWLEGARFNWHSACAYWALMLIGQVQPGGLECLPESVWRHWTSLVVAAPLPQMDPRQQLEEGRLRGRMITLASQSAPVEVFRSSRMLLSRGRRGYGLSAFLRGLHFSWKNELLLQEALAGLQDRSLDMAELKKLLWALLIHGVPEARSRAASLLSSAVDPDPRVSLAAIMLMRDPSGSWGTVWPLLQQDVEFGRAVLDEVARLGGDGAIMAGLFEPEQLVDLYVWIERHGGARVPRDIFQVIDSRDCHTLQASAWTTLMDSGSPAVCKALERLNRELPGNDLVHVALVRAQENMRERAWGPPPPSELLRLLDSRQARVVQSGAQLLEVLLESLARLQEELHGETPALGFLWNEWRQDGQDRFKPKEENDLSDWVKRHLERDLVDRRLVVNREVEIRATERSRAGQRVDIRVDAMSRSPQGQEERLSVIIEVKGCWNRGLWSAMREQLVERYLAENSCQQGLYLVGWYACAAWNETMPHPSEGAVPVERARQLLEAQARELSQGATQVRAFVLDAAFRTEQRPAPARGRR</sequence>
<name>A0ABY9WL79_9BACT</name>
<organism evidence="1 2">
    <name type="scientific">Archangium minus</name>
    <dbReference type="NCBI Taxonomy" id="83450"/>
    <lineage>
        <taxon>Bacteria</taxon>
        <taxon>Pseudomonadati</taxon>
        <taxon>Myxococcota</taxon>
        <taxon>Myxococcia</taxon>
        <taxon>Myxococcales</taxon>
        <taxon>Cystobacterineae</taxon>
        <taxon>Archangiaceae</taxon>
        <taxon>Archangium</taxon>
    </lineage>
</organism>
<reference evidence="1 2" key="1">
    <citation type="submission" date="2019-08" db="EMBL/GenBank/DDBJ databases">
        <title>Archangium and Cystobacter genomes.</title>
        <authorList>
            <person name="Chen I.-C.K."/>
            <person name="Wielgoss S."/>
        </authorList>
    </citation>
    <scope>NUCLEOTIDE SEQUENCE [LARGE SCALE GENOMIC DNA]</scope>
    <source>
        <strain evidence="1 2">Cbm 6</strain>
    </source>
</reference>
<evidence type="ECO:0000313" key="1">
    <source>
        <dbReference type="EMBL" id="WNG44483.1"/>
    </source>
</evidence>
<protein>
    <recommendedName>
        <fullName evidence="3">NACHT domain-containing protein</fullName>
    </recommendedName>
</protein>
<dbReference type="EMBL" id="CP043494">
    <property type="protein sequence ID" value="WNG44483.1"/>
    <property type="molecule type" value="Genomic_DNA"/>
</dbReference>
<dbReference type="Proteomes" id="UP001611383">
    <property type="component" value="Chromosome"/>
</dbReference>
<accession>A0ABY9WL79</accession>
<dbReference type="SUPFAM" id="SSF52540">
    <property type="entry name" value="P-loop containing nucleoside triphosphate hydrolases"/>
    <property type="match status" value="1"/>
</dbReference>
<dbReference type="Gene3D" id="3.40.50.300">
    <property type="entry name" value="P-loop containing nucleotide triphosphate hydrolases"/>
    <property type="match status" value="1"/>
</dbReference>